<dbReference type="RefSeq" id="WP_143016041.1">
    <property type="nucleotide sequence ID" value="NZ_FNJL01000074.1"/>
</dbReference>
<dbReference type="OrthoDB" id="9784724at2"/>
<reference evidence="9" key="1">
    <citation type="submission" date="2016-10" db="EMBL/GenBank/DDBJ databases">
        <authorList>
            <person name="Varghese N."/>
            <person name="Submissions S."/>
        </authorList>
    </citation>
    <scope>NUCLEOTIDE SEQUENCE [LARGE SCALE GENOMIC DNA]</scope>
    <source>
        <strain evidence="9">DSM 17101</strain>
    </source>
</reference>
<comment type="similarity">
    <text evidence="1">Belongs to the 'phage' integrase family.</text>
</comment>
<feature type="domain" description="Core-binding (CB)" evidence="7">
    <location>
        <begin position="1"/>
        <end position="78"/>
    </location>
</feature>
<evidence type="ECO:0000259" key="7">
    <source>
        <dbReference type="PROSITE" id="PS51900"/>
    </source>
</evidence>
<dbReference type="InterPro" id="IPR013762">
    <property type="entry name" value="Integrase-like_cat_sf"/>
</dbReference>
<accession>A0A1H0WWG6</accession>
<sequence>MDVLDKMIGLRTNLKQATVLSYKNTVQEFSAFLKAPFIVDIGPGDVTRYQEFLSAKSNGLRTIDNKVATLRAIFNFAKKQGYYFAENPAQDRKLLTKRDKVKSGYAIFTMDEIRAIFAAGFLSVQKTKSPDYYWSLVLALLSGCRIGEITSLTAKQIRKEEGFLTLSITDSKTLAGIREVPIPMEIMGMGFELFIEGKPDQIFKYRVKDGRGSGNAVGKMFRRHLNSINIDNEKLVFHSLRKFANDCFQKNGVDFEPRCQFFGHEIDSVNVNYYTNKYTAKQLFELTKKIQLELLKVVK</sequence>
<dbReference type="InterPro" id="IPR011010">
    <property type="entry name" value="DNA_brk_join_enz"/>
</dbReference>
<dbReference type="InterPro" id="IPR044068">
    <property type="entry name" value="CB"/>
</dbReference>
<evidence type="ECO:0000259" key="6">
    <source>
        <dbReference type="PROSITE" id="PS51898"/>
    </source>
</evidence>
<evidence type="ECO:0000256" key="5">
    <source>
        <dbReference type="PROSITE-ProRule" id="PRU01248"/>
    </source>
</evidence>
<protein>
    <submittedName>
        <fullName evidence="8">Site-specific recombinase XerD</fullName>
    </submittedName>
</protein>
<dbReference type="Pfam" id="PF13102">
    <property type="entry name" value="Phage_int_SAM_5"/>
    <property type="match status" value="1"/>
</dbReference>
<keyword evidence="3 5" id="KW-0238">DNA-binding</keyword>
<feature type="domain" description="Tyr recombinase" evidence="6">
    <location>
        <begin position="103"/>
        <end position="292"/>
    </location>
</feature>
<evidence type="ECO:0000256" key="2">
    <source>
        <dbReference type="ARBA" id="ARBA00022908"/>
    </source>
</evidence>
<evidence type="ECO:0000313" key="9">
    <source>
        <dbReference type="Proteomes" id="UP000199317"/>
    </source>
</evidence>
<dbReference type="GO" id="GO:0006310">
    <property type="term" value="P:DNA recombination"/>
    <property type="evidence" value="ECO:0007669"/>
    <property type="project" value="UniProtKB-KW"/>
</dbReference>
<dbReference type="GO" id="GO:0015074">
    <property type="term" value="P:DNA integration"/>
    <property type="evidence" value="ECO:0007669"/>
    <property type="project" value="UniProtKB-KW"/>
</dbReference>
<organism evidence="8 9">
    <name type="scientific">Paracidovorax cattleyae</name>
    <dbReference type="NCBI Taxonomy" id="80868"/>
    <lineage>
        <taxon>Bacteria</taxon>
        <taxon>Pseudomonadati</taxon>
        <taxon>Pseudomonadota</taxon>
        <taxon>Betaproteobacteria</taxon>
        <taxon>Burkholderiales</taxon>
        <taxon>Comamonadaceae</taxon>
        <taxon>Paracidovorax</taxon>
    </lineage>
</organism>
<dbReference type="PANTHER" id="PTHR30349:SF41">
    <property type="entry name" value="INTEGRASE_RECOMBINASE PROTEIN MJ0367-RELATED"/>
    <property type="match status" value="1"/>
</dbReference>
<evidence type="ECO:0000256" key="4">
    <source>
        <dbReference type="ARBA" id="ARBA00023172"/>
    </source>
</evidence>
<dbReference type="PROSITE" id="PS51898">
    <property type="entry name" value="TYR_RECOMBINASE"/>
    <property type="match status" value="1"/>
</dbReference>
<evidence type="ECO:0000256" key="1">
    <source>
        <dbReference type="ARBA" id="ARBA00008857"/>
    </source>
</evidence>
<dbReference type="PANTHER" id="PTHR30349">
    <property type="entry name" value="PHAGE INTEGRASE-RELATED"/>
    <property type="match status" value="1"/>
</dbReference>
<dbReference type="InterPro" id="IPR002104">
    <property type="entry name" value="Integrase_catalytic"/>
</dbReference>
<dbReference type="AlphaFoldDB" id="A0A1H0WWG6"/>
<dbReference type="GO" id="GO:0003677">
    <property type="term" value="F:DNA binding"/>
    <property type="evidence" value="ECO:0007669"/>
    <property type="project" value="UniProtKB-UniRule"/>
</dbReference>
<dbReference type="PROSITE" id="PS51900">
    <property type="entry name" value="CB"/>
    <property type="match status" value="1"/>
</dbReference>
<dbReference type="InterPro" id="IPR050090">
    <property type="entry name" value="Tyrosine_recombinase_XerCD"/>
</dbReference>
<keyword evidence="2" id="KW-0229">DNA integration</keyword>
<dbReference type="Gene3D" id="1.10.150.130">
    <property type="match status" value="1"/>
</dbReference>
<dbReference type="Proteomes" id="UP000199317">
    <property type="component" value="Unassembled WGS sequence"/>
</dbReference>
<name>A0A1H0WWG6_9BURK</name>
<evidence type="ECO:0000313" key="8">
    <source>
        <dbReference type="EMBL" id="SDP95088.1"/>
    </source>
</evidence>
<proteinExistence type="inferred from homology"/>
<dbReference type="InterPro" id="IPR010998">
    <property type="entry name" value="Integrase_recombinase_N"/>
</dbReference>
<keyword evidence="9" id="KW-1185">Reference proteome</keyword>
<dbReference type="Gene3D" id="1.10.443.10">
    <property type="entry name" value="Intergrase catalytic core"/>
    <property type="match status" value="1"/>
</dbReference>
<dbReference type="Pfam" id="PF00589">
    <property type="entry name" value="Phage_integrase"/>
    <property type="match status" value="1"/>
</dbReference>
<gene>
    <name evidence="8" type="ORF">SAMN04489708_1741</name>
</gene>
<dbReference type="InterPro" id="IPR025269">
    <property type="entry name" value="SAM-like_dom"/>
</dbReference>
<evidence type="ECO:0000256" key="3">
    <source>
        <dbReference type="ARBA" id="ARBA00023125"/>
    </source>
</evidence>
<dbReference type="SUPFAM" id="SSF56349">
    <property type="entry name" value="DNA breaking-rejoining enzymes"/>
    <property type="match status" value="1"/>
</dbReference>
<dbReference type="EMBL" id="FNJL01000074">
    <property type="protein sequence ID" value="SDP95088.1"/>
    <property type="molecule type" value="Genomic_DNA"/>
</dbReference>
<keyword evidence="4" id="KW-0233">DNA recombination</keyword>